<feature type="region of interest" description="Disordered" evidence="1">
    <location>
        <begin position="88"/>
        <end position="107"/>
    </location>
</feature>
<feature type="region of interest" description="Disordered" evidence="1">
    <location>
        <begin position="258"/>
        <end position="287"/>
    </location>
</feature>
<sequence>GDHVLLPLRQLATLLRSSEFALAPPKQFPNQFFTQKEVSAEDASQSTGDSLSDIRNEELELIENQQDAKNDDPLDLRLTVHSTLSSNTGFAGNRGGDVLGKRDRSGPASPSISLMPSLLLIAAGSLEAAVELFGKKLAKRLGLNENSAAVACVSLRRSNPVYISIEKPVMDAERSDNPDSVEDDPGIVQVYAGNITGIAKTSSPTSDALDSAEALLRKRQSQKHRYGESLGQQHPQYRRETWSSGYWPLPYYGRHSVGTPHPQSHCRHRNEVEQPSLPSDSVYHPRRGRLGRYLRPTRSMSDENDCLGSQRRLMRLPYSTESTESERQHQWKPVFTSTRSSLDLREESHRRGRYVCKLHRSPPLGHYTNPRAFLMRRSKSLGRPHAMTLISSSSNDEGFSKAYFQRLQERGHSRGPILLPADELSRGFYRDRRQHKVPFGAANSSSEWGQEDFHNREKLRIGKSPTERLVPKHWLQKITSVPEIRKFEFTNSYFDLFYVLKFVIRFIV</sequence>
<proteinExistence type="predicted"/>
<dbReference type="WBParaSite" id="MCU_007540-RA">
    <property type="protein sequence ID" value="MCU_007540-RA"/>
    <property type="gene ID" value="MCU_007540"/>
</dbReference>
<dbReference type="AlphaFoldDB" id="A0A5K3FEK6"/>
<protein>
    <submittedName>
        <fullName evidence="2">YTH domain-containing protein</fullName>
    </submittedName>
</protein>
<evidence type="ECO:0000313" key="2">
    <source>
        <dbReference type="WBParaSite" id="MCU_007540-RA"/>
    </source>
</evidence>
<accession>A0A5K3FEK6</accession>
<organism evidence="2">
    <name type="scientific">Mesocestoides corti</name>
    <name type="common">Flatworm</name>
    <dbReference type="NCBI Taxonomy" id="53468"/>
    <lineage>
        <taxon>Eukaryota</taxon>
        <taxon>Metazoa</taxon>
        <taxon>Spiralia</taxon>
        <taxon>Lophotrochozoa</taxon>
        <taxon>Platyhelminthes</taxon>
        <taxon>Cestoda</taxon>
        <taxon>Eucestoda</taxon>
        <taxon>Cyclophyllidea</taxon>
        <taxon>Mesocestoididae</taxon>
        <taxon>Mesocestoides</taxon>
    </lineage>
</organism>
<evidence type="ECO:0000256" key="1">
    <source>
        <dbReference type="SAM" id="MobiDB-lite"/>
    </source>
</evidence>
<reference evidence="2" key="1">
    <citation type="submission" date="2019-11" db="UniProtKB">
        <authorList>
            <consortium name="WormBaseParasite"/>
        </authorList>
    </citation>
    <scope>IDENTIFICATION</scope>
</reference>
<name>A0A5K3FEK6_MESCO</name>